<protein>
    <submittedName>
        <fullName evidence="1">Uncharacterized protein</fullName>
    </submittedName>
</protein>
<accession>A0ABW8CJP6</accession>
<evidence type="ECO:0000313" key="2">
    <source>
        <dbReference type="Proteomes" id="UP001614394"/>
    </source>
</evidence>
<evidence type="ECO:0000313" key="1">
    <source>
        <dbReference type="EMBL" id="MFI9106648.1"/>
    </source>
</evidence>
<dbReference type="RefSeq" id="WP_399658318.1">
    <property type="nucleotide sequence ID" value="NZ_JBITYG010000021.1"/>
</dbReference>
<gene>
    <name evidence="1" type="ORF">ACIGXA_39745</name>
</gene>
<dbReference type="Proteomes" id="UP001614394">
    <property type="component" value="Unassembled WGS sequence"/>
</dbReference>
<reference evidence="1 2" key="1">
    <citation type="submission" date="2024-10" db="EMBL/GenBank/DDBJ databases">
        <title>The Natural Products Discovery Center: Release of the First 8490 Sequenced Strains for Exploring Actinobacteria Biosynthetic Diversity.</title>
        <authorList>
            <person name="Kalkreuter E."/>
            <person name="Kautsar S.A."/>
            <person name="Yang D."/>
            <person name="Bader C.D."/>
            <person name="Teijaro C.N."/>
            <person name="Fluegel L."/>
            <person name="Davis C.M."/>
            <person name="Simpson J.R."/>
            <person name="Lauterbach L."/>
            <person name="Steele A.D."/>
            <person name="Gui C."/>
            <person name="Meng S."/>
            <person name="Li G."/>
            <person name="Viehrig K."/>
            <person name="Ye F."/>
            <person name="Su P."/>
            <person name="Kiefer A.F."/>
            <person name="Nichols A."/>
            <person name="Cepeda A.J."/>
            <person name="Yan W."/>
            <person name="Fan B."/>
            <person name="Jiang Y."/>
            <person name="Adhikari A."/>
            <person name="Zheng C.-J."/>
            <person name="Schuster L."/>
            <person name="Cowan T.M."/>
            <person name="Smanski M.J."/>
            <person name="Chevrette M.G."/>
            <person name="De Carvalho L.P.S."/>
            <person name="Shen B."/>
        </authorList>
    </citation>
    <scope>NUCLEOTIDE SEQUENCE [LARGE SCALE GENOMIC DNA]</scope>
    <source>
        <strain evidence="1 2">NPDC053399</strain>
    </source>
</reference>
<sequence length="114" mass="12183">MAAIRGCSVGDVVTWLLERAVGEPSASGALSYLKPGEIAVFGAYRGTRTSAVLDRTNRGMLITSGPLSGQRFGSPSGAARAVVEILNPNRQHSEQNGLTFWRVEDGRKIKDLLP</sequence>
<keyword evidence="2" id="KW-1185">Reference proteome</keyword>
<dbReference type="EMBL" id="JBITYG010000021">
    <property type="protein sequence ID" value="MFI9106648.1"/>
    <property type="molecule type" value="Genomic_DNA"/>
</dbReference>
<proteinExistence type="predicted"/>
<name>A0ABW8CJP6_9ACTN</name>
<comment type="caution">
    <text evidence="1">The sequence shown here is derived from an EMBL/GenBank/DDBJ whole genome shotgun (WGS) entry which is preliminary data.</text>
</comment>
<organism evidence="1 2">
    <name type="scientific">Streptomyces fildesensis</name>
    <dbReference type="NCBI Taxonomy" id="375757"/>
    <lineage>
        <taxon>Bacteria</taxon>
        <taxon>Bacillati</taxon>
        <taxon>Actinomycetota</taxon>
        <taxon>Actinomycetes</taxon>
        <taxon>Kitasatosporales</taxon>
        <taxon>Streptomycetaceae</taxon>
        <taxon>Streptomyces</taxon>
    </lineage>
</organism>